<feature type="compositionally biased region" description="Polar residues" evidence="2">
    <location>
        <begin position="35"/>
        <end position="52"/>
    </location>
</feature>
<dbReference type="InterPro" id="IPR014886">
    <property type="entry name" value="La_xRRM"/>
</dbReference>
<keyword evidence="1" id="KW-0694">RNA-binding</keyword>
<dbReference type="EMBL" id="JAGXEW010000002">
    <property type="protein sequence ID" value="KAK1175008.1"/>
    <property type="molecule type" value="Genomic_DNA"/>
</dbReference>
<evidence type="ECO:0000256" key="2">
    <source>
        <dbReference type="SAM" id="MobiDB-lite"/>
    </source>
</evidence>
<sequence length="146" mass="16475">MQEYLTLQKCSMSSLKKSMSEIKQMTEGKIEAESCQPTDNTSRYSIKANNKKAQPPEKAAPQGPQFVSGVVAKIAHDDPLPGRKCIKVMTTLMLCQKWLLWCGGDAEGHVRFKTPGDAKTVIESRAEIQKKHHWKLDILSAEWWCK</sequence>
<dbReference type="Pfam" id="PF08777">
    <property type="entry name" value="RRM_3"/>
    <property type="match status" value="1"/>
</dbReference>
<reference evidence="4" key="1">
    <citation type="submission" date="2022-02" db="EMBL/GenBank/DDBJ databases">
        <title>Atlantic sturgeon de novo genome assembly.</title>
        <authorList>
            <person name="Stock M."/>
            <person name="Klopp C."/>
            <person name="Guiguen Y."/>
            <person name="Cabau C."/>
            <person name="Parinello H."/>
            <person name="Santidrian Yebra-Pimentel E."/>
            <person name="Kuhl H."/>
            <person name="Dirks R.P."/>
            <person name="Guessner J."/>
            <person name="Wuertz S."/>
            <person name="Du K."/>
            <person name="Schartl M."/>
        </authorList>
    </citation>
    <scope>NUCLEOTIDE SEQUENCE</scope>
    <source>
        <strain evidence="4">STURGEONOMICS-FGT-2020</strain>
        <tissue evidence="4">Whole blood</tissue>
    </source>
</reference>
<name>A0AAD8GIE4_ACIOX</name>
<dbReference type="AlphaFoldDB" id="A0AAD8GIE4"/>
<evidence type="ECO:0000313" key="5">
    <source>
        <dbReference type="Proteomes" id="UP001230051"/>
    </source>
</evidence>
<comment type="caution">
    <text evidence="4">The sequence shown here is derived from an EMBL/GenBank/DDBJ whole genome shotgun (WGS) entry which is preliminary data.</text>
</comment>
<accession>A0AAD8GIE4</accession>
<dbReference type="Proteomes" id="UP001230051">
    <property type="component" value="Unassembled WGS sequence"/>
</dbReference>
<evidence type="ECO:0000313" key="4">
    <source>
        <dbReference type="EMBL" id="KAK1175008.1"/>
    </source>
</evidence>
<keyword evidence="5" id="KW-1185">Reference proteome</keyword>
<dbReference type="GO" id="GO:0003723">
    <property type="term" value="F:RNA binding"/>
    <property type="evidence" value="ECO:0007669"/>
    <property type="project" value="UniProtKB-KW"/>
</dbReference>
<feature type="region of interest" description="Disordered" evidence="2">
    <location>
        <begin position="27"/>
        <end position="63"/>
    </location>
</feature>
<protein>
    <submittedName>
        <fullName evidence="4">La-related protein 7-like</fullName>
    </submittedName>
</protein>
<evidence type="ECO:0000259" key="3">
    <source>
        <dbReference type="Pfam" id="PF08777"/>
    </source>
</evidence>
<feature type="domain" description="XRRM" evidence="3">
    <location>
        <begin position="69"/>
        <end position="142"/>
    </location>
</feature>
<proteinExistence type="predicted"/>
<gene>
    <name evidence="4" type="primary">LARP7</name>
    <name evidence="4" type="ORF">AOXY_G2634</name>
</gene>
<organism evidence="4 5">
    <name type="scientific">Acipenser oxyrinchus oxyrinchus</name>
    <dbReference type="NCBI Taxonomy" id="40147"/>
    <lineage>
        <taxon>Eukaryota</taxon>
        <taxon>Metazoa</taxon>
        <taxon>Chordata</taxon>
        <taxon>Craniata</taxon>
        <taxon>Vertebrata</taxon>
        <taxon>Euteleostomi</taxon>
        <taxon>Actinopterygii</taxon>
        <taxon>Chondrostei</taxon>
        <taxon>Acipenseriformes</taxon>
        <taxon>Acipenseridae</taxon>
        <taxon>Acipenser</taxon>
    </lineage>
</organism>
<evidence type="ECO:0000256" key="1">
    <source>
        <dbReference type="ARBA" id="ARBA00022884"/>
    </source>
</evidence>